<organism evidence="2 3">
    <name type="scientific">candidate division WWE3 bacterium RIFOXYA2_FULL_46_9</name>
    <dbReference type="NCBI Taxonomy" id="1802636"/>
    <lineage>
        <taxon>Bacteria</taxon>
        <taxon>Katanobacteria</taxon>
    </lineage>
</organism>
<evidence type="ECO:0000256" key="1">
    <source>
        <dbReference type="SAM" id="Phobius"/>
    </source>
</evidence>
<dbReference type="EMBL" id="MEVT01000013">
    <property type="protein sequence ID" value="OGC62725.1"/>
    <property type="molecule type" value="Genomic_DNA"/>
</dbReference>
<dbReference type="Proteomes" id="UP000176614">
    <property type="component" value="Unassembled WGS sequence"/>
</dbReference>
<gene>
    <name evidence="2" type="ORF">A2264_03920</name>
</gene>
<protein>
    <submittedName>
        <fullName evidence="2">Uncharacterized protein</fullName>
    </submittedName>
</protein>
<sequence length="93" mass="9807">MSGGVTPGSLAVFAGTAGIGVAIALVTLLIRKALGTRRRRGKPEDANVVQGALFGKKLRYQSKGSVAEFVIIFGTIAFVIMLFWLSLGFHGVK</sequence>
<keyword evidence="1" id="KW-1133">Transmembrane helix</keyword>
<comment type="caution">
    <text evidence="2">The sequence shown here is derived from an EMBL/GenBank/DDBJ whole genome shotgun (WGS) entry which is preliminary data.</text>
</comment>
<feature type="transmembrane region" description="Helical" evidence="1">
    <location>
        <begin position="66"/>
        <end position="87"/>
    </location>
</feature>
<dbReference type="AlphaFoldDB" id="A0A1F4W069"/>
<feature type="transmembrane region" description="Helical" evidence="1">
    <location>
        <begin position="12"/>
        <end position="30"/>
    </location>
</feature>
<evidence type="ECO:0000313" key="2">
    <source>
        <dbReference type="EMBL" id="OGC62725.1"/>
    </source>
</evidence>
<reference evidence="2 3" key="1">
    <citation type="journal article" date="2016" name="Nat. Commun.">
        <title>Thousands of microbial genomes shed light on interconnected biogeochemical processes in an aquifer system.</title>
        <authorList>
            <person name="Anantharaman K."/>
            <person name="Brown C.T."/>
            <person name="Hug L.A."/>
            <person name="Sharon I."/>
            <person name="Castelle C.J."/>
            <person name="Probst A.J."/>
            <person name="Thomas B.C."/>
            <person name="Singh A."/>
            <person name="Wilkins M.J."/>
            <person name="Karaoz U."/>
            <person name="Brodie E.L."/>
            <person name="Williams K.H."/>
            <person name="Hubbard S.S."/>
            <person name="Banfield J.F."/>
        </authorList>
    </citation>
    <scope>NUCLEOTIDE SEQUENCE [LARGE SCALE GENOMIC DNA]</scope>
</reference>
<evidence type="ECO:0000313" key="3">
    <source>
        <dbReference type="Proteomes" id="UP000176614"/>
    </source>
</evidence>
<accession>A0A1F4W069</accession>
<keyword evidence="1" id="KW-0472">Membrane</keyword>
<proteinExistence type="predicted"/>
<keyword evidence="1" id="KW-0812">Transmembrane</keyword>
<name>A0A1F4W069_UNCKA</name>